<dbReference type="OrthoDB" id="9800332at2"/>
<reference evidence="12 13" key="1">
    <citation type="submission" date="2016-10" db="EMBL/GenBank/DDBJ databases">
        <authorList>
            <person name="de Groot N.N."/>
        </authorList>
    </citation>
    <scope>NUCLEOTIDE SEQUENCE [LARGE SCALE GENOMIC DNA]</scope>
    <source>
        <strain evidence="12 13">DSM 5885</strain>
    </source>
</reference>
<evidence type="ECO:0000256" key="4">
    <source>
        <dbReference type="ARBA" id="ARBA00022605"/>
    </source>
</evidence>
<evidence type="ECO:0000256" key="5">
    <source>
        <dbReference type="ARBA" id="ARBA00022679"/>
    </source>
</evidence>
<evidence type="ECO:0000313" key="13">
    <source>
        <dbReference type="Proteomes" id="UP000198607"/>
    </source>
</evidence>
<evidence type="ECO:0000256" key="6">
    <source>
        <dbReference type="ARBA" id="ARBA00022741"/>
    </source>
</evidence>
<keyword evidence="11" id="KW-0460">Magnesium</keyword>
<keyword evidence="9 11" id="KW-0057">Aromatic amino acid biosynthesis</keyword>
<keyword evidence="6 11" id="KW-0547">Nucleotide-binding</keyword>
<dbReference type="EC" id="2.7.1.71" evidence="3 11"/>
<feature type="binding site" evidence="11">
    <location>
        <begin position="17"/>
        <end position="22"/>
    </location>
    <ligand>
        <name>ATP</name>
        <dbReference type="ChEBI" id="CHEBI:30616"/>
    </ligand>
</feature>
<evidence type="ECO:0000313" key="12">
    <source>
        <dbReference type="EMBL" id="SDI60863.1"/>
    </source>
</evidence>
<feature type="binding site" evidence="11">
    <location>
        <position position="21"/>
    </location>
    <ligand>
        <name>Mg(2+)</name>
        <dbReference type="ChEBI" id="CHEBI:18420"/>
    </ligand>
</feature>
<comment type="function">
    <text evidence="11">Catalyzes the specific phosphorylation of the 3-hydroxyl group of shikimic acid using ATP as a cosubstrate.</text>
</comment>
<evidence type="ECO:0000256" key="1">
    <source>
        <dbReference type="ARBA" id="ARBA00004842"/>
    </source>
</evidence>
<dbReference type="UniPathway" id="UPA00053">
    <property type="reaction ID" value="UER00088"/>
</dbReference>
<dbReference type="PANTHER" id="PTHR21087">
    <property type="entry name" value="SHIKIMATE KINASE"/>
    <property type="match status" value="1"/>
</dbReference>
<dbReference type="GO" id="GO:0008652">
    <property type="term" value="P:amino acid biosynthetic process"/>
    <property type="evidence" value="ECO:0007669"/>
    <property type="project" value="UniProtKB-KW"/>
</dbReference>
<dbReference type="CDD" id="cd00464">
    <property type="entry name" value="SK"/>
    <property type="match status" value="1"/>
</dbReference>
<keyword evidence="11" id="KW-0963">Cytoplasm</keyword>
<dbReference type="HAMAP" id="MF_00109">
    <property type="entry name" value="Shikimate_kinase"/>
    <property type="match status" value="1"/>
</dbReference>
<keyword evidence="7 11" id="KW-0418">Kinase</keyword>
<dbReference type="RefSeq" id="WP_091939979.1">
    <property type="nucleotide sequence ID" value="NZ_FNCY01000023.1"/>
</dbReference>
<dbReference type="AlphaFoldDB" id="A0A1G8LZ17"/>
<dbReference type="Gene3D" id="3.40.50.300">
    <property type="entry name" value="P-loop containing nucleotide triphosphate hydrolases"/>
    <property type="match status" value="1"/>
</dbReference>
<dbReference type="GO" id="GO:0009073">
    <property type="term" value="P:aromatic amino acid family biosynthetic process"/>
    <property type="evidence" value="ECO:0007669"/>
    <property type="project" value="UniProtKB-KW"/>
</dbReference>
<protein>
    <recommendedName>
        <fullName evidence="3 11">Shikimate kinase</fullName>
        <shortName evidence="11">SK</shortName>
        <ecNumber evidence="3 11">2.7.1.71</ecNumber>
    </recommendedName>
</protein>
<proteinExistence type="inferred from homology"/>
<comment type="subcellular location">
    <subcellularLocation>
        <location evidence="11">Cytoplasm</location>
    </subcellularLocation>
</comment>
<dbReference type="InterPro" id="IPR000623">
    <property type="entry name" value="Shikimate_kinase/TSH1"/>
</dbReference>
<keyword evidence="5 11" id="KW-0808">Transferase</keyword>
<evidence type="ECO:0000256" key="7">
    <source>
        <dbReference type="ARBA" id="ARBA00022777"/>
    </source>
</evidence>
<sequence>MENKYGSRNIFLVGLMGAGKTTVGRMLARRLGLGFVDSDREIENRTGVVVPTIFEIEGEEGFRRRESQAIADLTALRSHVLATGGGAVLREENRKNLKANGFVVYLNAPPQVLWERTRHDKNRPLLKVEDPLRKLQELFVIRDPLYREVADFVVDDGKGNAQMVVQMLAREVGERWNA</sequence>
<keyword evidence="4 11" id="KW-0028">Amino-acid biosynthesis</keyword>
<dbReference type="PROSITE" id="PS01128">
    <property type="entry name" value="SHIKIMATE_KINASE"/>
    <property type="match status" value="1"/>
</dbReference>
<dbReference type="GO" id="GO:0005829">
    <property type="term" value="C:cytosol"/>
    <property type="evidence" value="ECO:0007669"/>
    <property type="project" value="TreeGrafter"/>
</dbReference>
<dbReference type="Proteomes" id="UP000198607">
    <property type="component" value="Unassembled WGS sequence"/>
</dbReference>
<evidence type="ECO:0000256" key="9">
    <source>
        <dbReference type="ARBA" id="ARBA00023141"/>
    </source>
</evidence>
<dbReference type="InterPro" id="IPR031322">
    <property type="entry name" value="Shikimate/glucono_kinase"/>
</dbReference>
<feature type="binding site" evidence="11">
    <location>
        <position position="63"/>
    </location>
    <ligand>
        <name>substrate</name>
    </ligand>
</feature>
<evidence type="ECO:0000256" key="3">
    <source>
        <dbReference type="ARBA" id="ARBA00012154"/>
    </source>
</evidence>
<dbReference type="PANTHER" id="PTHR21087:SF16">
    <property type="entry name" value="SHIKIMATE KINASE 1, CHLOROPLASTIC"/>
    <property type="match status" value="1"/>
</dbReference>
<comment type="pathway">
    <text evidence="1 11">Metabolic intermediate biosynthesis; chorismate biosynthesis; chorismate from D-erythrose 4-phosphate and phosphoenolpyruvate: step 5/7.</text>
</comment>
<feature type="binding site" evidence="11">
    <location>
        <position position="142"/>
    </location>
    <ligand>
        <name>substrate</name>
    </ligand>
</feature>
<evidence type="ECO:0000256" key="10">
    <source>
        <dbReference type="ARBA" id="ARBA00048567"/>
    </source>
</evidence>
<name>A0A1G8LZ17_9RHOO</name>
<evidence type="ECO:0000256" key="11">
    <source>
        <dbReference type="HAMAP-Rule" id="MF_00109"/>
    </source>
</evidence>
<evidence type="ECO:0000256" key="8">
    <source>
        <dbReference type="ARBA" id="ARBA00022840"/>
    </source>
</evidence>
<feature type="binding site" evidence="11">
    <location>
        <position position="123"/>
    </location>
    <ligand>
        <name>ATP</name>
        <dbReference type="ChEBI" id="CHEBI:30616"/>
    </ligand>
</feature>
<keyword evidence="13" id="KW-1185">Reference proteome</keyword>
<evidence type="ECO:0000256" key="2">
    <source>
        <dbReference type="ARBA" id="ARBA00006997"/>
    </source>
</evidence>
<dbReference type="InterPro" id="IPR027417">
    <property type="entry name" value="P-loop_NTPase"/>
</dbReference>
<dbReference type="GO" id="GO:0004765">
    <property type="term" value="F:shikimate kinase activity"/>
    <property type="evidence" value="ECO:0007669"/>
    <property type="project" value="UniProtKB-UniRule"/>
</dbReference>
<dbReference type="EMBL" id="FNCY01000023">
    <property type="protein sequence ID" value="SDI60863.1"/>
    <property type="molecule type" value="Genomic_DNA"/>
</dbReference>
<dbReference type="SUPFAM" id="SSF52540">
    <property type="entry name" value="P-loop containing nucleoside triphosphate hydrolases"/>
    <property type="match status" value="1"/>
</dbReference>
<dbReference type="InterPro" id="IPR023000">
    <property type="entry name" value="Shikimate_kinase_CS"/>
</dbReference>
<comment type="subunit">
    <text evidence="11">Monomer.</text>
</comment>
<accession>A0A1G8LZ17</accession>
<dbReference type="Pfam" id="PF01202">
    <property type="entry name" value="SKI"/>
    <property type="match status" value="1"/>
</dbReference>
<dbReference type="GO" id="GO:0000287">
    <property type="term" value="F:magnesium ion binding"/>
    <property type="evidence" value="ECO:0007669"/>
    <property type="project" value="UniProtKB-UniRule"/>
</dbReference>
<feature type="binding site" evidence="11">
    <location>
        <position position="39"/>
    </location>
    <ligand>
        <name>substrate</name>
    </ligand>
</feature>
<comment type="catalytic activity">
    <reaction evidence="10 11">
        <text>shikimate + ATP = 3-phosphoshikimate + ADP + H(+)</text>
        <dbReference type="Rhea" id="RHEA:13121"/>
        <dbReference type="ChEBI" id="CHEBI:15378"/>
        <dbReference type="ChEBI" id="CHEBI:30616"/>
        <dbReference type="ChEBI" id="CHEBI:36208"/>
        <dbReference type="ChEBI" id="CHEBI:145989"/>
        <dbReference type="ChEBI" id="CHEBI:456216"/>
        <dbReference type="EC" id="2.7.1.71"/>
    </reaction>
</comment>
<keyword evidence="8 11" id="KW-0067">ATP-binding</keyword>
<dbReference type="PRINTS" id="PR01100">
    <property type="entry name" value="SHIKIMTKNASE"/>
</dbReference>
<dbReference type="GO" id="GO:0005524">
    <property type="term" value="F:ATP binding"/>
    <property type="evidence" value="ECO:0007669"/>
    <property type="project" value="UniProtKB-UniRule"/>
</dbReference>
<dbReference type="GO" id="GO:0009423">
    <property type="term" value="P:chorismate biosynthetic process"/>
    <property type="evidence" value="ECO:0007669"/>
    <property type="project" value="UniProtKB-UniRule"/>
</dbReference>
<comment type="similarity">
    <text evidence="2 11">Belongs to the shikimate kinase family.</text>
</comment>
<feature type="binding site" evidence="11">
    <location>
        <position position="85"/>
    </location>
    <ligand>
        <name>substrate</name>
    </ligand>
</feature>
<organism evidence="12 13">
    <name type="scientific">Propionivibrio dicarboxylicus</name>
    <dbReference type="NCBI Taxonomy" id="83767"/>
    <lineage>
        <taxon>Bacteria</taxon>
        <taxon>Pseudomonadati</taxon>
        <taxon>Pseudomonadota</taxon>
        <taxon>Betaproteobacteria</taxon>
        <taxon>Rhodocyclales</taxon>
        <taxon>Rhodocyclaceae</taxon>
        <taxon>Propionivibrio</taxon>
    </lineage>
</organism>
<comment type="cofactor">
    <cofactor evidence="11">
        <name>Mg(2+)</name>
        <dbReference type="ChEBI" id="CHEBI:18420"/>
    </cofactor>
    <text evidence="11">Binds 1 Mg(2+) ion per subunit.</text>
</comment>
<dbReference type="STRING" id="83767.SAMN05660652_03732"/>
<gene>
    <name evidence="11" type="primary">aroK</name>
    <name evidence="12" type="ORF">SAMN05660652_03732</name>
</gene>
<comment type="caution">
    <text evidence="11">Lacks conserved residue(s) required for the propagation of feature annotation.</text>
</comment>
<keyword evidence="11" id="KW-0479">Metal-binding</keyword>